<dbReference type="AlphaFoldDB" id="A0A6A6Q143"/>
<dbReference type="InterPro" id="IPR010686">
    <property type="entry name" value="OBAP-like"/>
</dbReference>
<evidence type="ECO:0008006" key="4">
    <source>
        <dbReference type="Google" id="ProtNLM"/>
    </source>
</evidence>
<sequence length="221" mass="24904">MDPIPTTHEAKGEPTSVREHVLHTGASMLQNFDPVKHICAHLHAAHTPFDDPGKAVEAHHYCTILNEDMRQCIVYDGKDKNARLIGIEYLITRRLYETLDPEERKLWHSHVFEVKSGLLALPVPSVVPDSVWEAAETAEMEAVIGMYGKVYHLWRTDLGHQIPLGAPQLFTSFTSKEQFDFDGFASERDRRLGTDTQVKSVKRAAIAEPEIHGDADAAWKK</sequence>
<keyword evidence="3" id="KW-1185">Reference proteome</keyword>
<comment type="similarity">
    <text evidence="1">Belongs to the OBAP family.</text>
</comment>
<dbReference type="RefSeq" id="XP_033592767.1">
    <property type="nucleotide sequence ID" value="XM_033738657.1"/>
</dbReference>
<accession>A0A6A6Q143</accession>
<evidence type="ECO:0000313" key="3">
    <source>
        <dbReference type="Proteomes" id="UP000799767"/>
    </source>
</evidence>
<dbReference type="Proteomes" id="UP000799767">
    <property type="component" value="Unassembled WGS sequence"/>
</dbReference>
<dbReference type="Pfam" id="PF06884">
    <property type="entry name" value="DUF1264"/>
    <property type="match status" value="1"/>
</dbReference>
<organism evidence="2 3">
    <name type="scientific">Neohortaea acidophila</name>
    <dbReference type="NCBI Taxonomy" id="245834"/>
    <lineage>
        <taxon>Eukaryota</taxon>
        <taxon>Fungi</taxon>
        <taxon>Dikarya</taxon>
        <taxon>Ascomycota</taxon>
        <taxon>Pezizomycotina</taxon>
        <taxon>Dothideomycetes</taxon>
        <taxon>Dothideomycetidae</taxon>
        <taxon>Mycosphaerellales</taxon>
        <taxon>Teratosphaeriaceae</taxon>
        <taxon>Neohortaea</taxon>
    </lineage>
</organism>
<dbReference type="OrthoDB" id="1901244at2759"/>
<dbReference type="EMBL" id="MU001632">
    <property type="protein sequence ID" value="KAF2486198.1"/>
    <property type="molecule type" value="Genomic_DNA"/>
</dbReference>
<proteinExistence type="inferred from homology"/>
<name>A0A6A6Q143_9PEZI</name>
<reference evidence="2" key="1">
    <citation type="journal article" date="2020" name="Stud. Mycol.">
        <title>101 Dothideomycetes genomes: a test case for predicting lifestyles and emergence of pathogens.</title>
        <authorList>
            <person name="Haridas S."/>
            <person name="Albert R."/>
            <person name="Binder M."/>
            <person name="Bloem J."/>
            <person name="Labutti K."/>
            <person name="Salamov A."/>
            <person name="Andreopoulos B."/>
            <person name="Baker S."/>
            <person name="Barry K."/>
            <person name="Bills G."/>
            <person name="Bluhm B."/>
            <person name="Cannon C."/>
            <person name="Castanera R."/>
            <person name="Culley D."/>
            <person name="Daum C."/>
            <person name="Ezra D."/>
            <person name="Gonzalez J."/>
            <person name="Henrissat B."/>
            <person name="Kuo A."/>
            <person name="Liang C."/>
            <person name="Lipzen A."/>
            <person name="Lutzoni F."/>
            <person name="Magnuson J."/>
            <person name="Mondo S."/>
            <person name="Nolan M."/>
            <person name="Ohm R."/>
            <person name="Pangilinan J."/>
            <person name="Park H.-J."/>
            <person name="Ramirez L."/>
            <person name="Alfaro M."/>
            <person name="Sun H."/>
            <person name="Tritt A."/>
            <person name="Yoshinaga Y."/>
            <person name="Zwiers L.-H."/>
            <person name="Turgeon B."/>
            <person name="Goodwin S."/>
            <person name="Spatafora J."/>
            <person name="Crous P."/>
            <person name="Grigoriev I."/>
        </authorList>
    </citation>
    <scope>NUCLEOTIDE SEQUENCE</scope>
    <source>
        <strain evidence="2">CBS 113389</strain>
    </source>
</reference>
<dbReference type="PANTHER" id="PTHR31360">
    <property type="match status" value="1"/>
</dbReference>
<protein>
    <recommendedName>
        <fullName evidence="4">DUF1264-domain-containing protein</fullName>
    </recommendedName>
</protein>
<evidence type="ECO:0000256" key="1">
    <source>
        <dbReference type="ARBA" id="ARBA00009740"/>
    </source>
</evidence>
<dbReference type="GeneID" id="54479659"/>
<dbReference type="PANTHER" id="PTHR31360:SF0">
    <property type="entry name" value="OIL BODY-ASSOCIATED PROTEIN 1B"/>
    <property type="match status" value="1"/>
</dbReference>
<gene>
    <name evidence="2" type="ORF">BDY17DRAFT_72758</name>
</gene>
<evidence type="ECO:0000313" key="2">
    <source>
        <dbReference type="EMBL" id="KAF2486198.1"/>
    </source>
</evidence>